<feature type="non-terminal residue" evidence="1">
    <location>
        <position position="214"/>
    </location>
</feature>
<name>A0ACC1IXA9_9FUNG</name>
<keyword evidence="2" id="KW-1185">Reference proteome</keyword>
<gene>
    <name evidence="1" type="primary">PPE1_3</name>
    <name evidence="1" type="ORF">FBU59_007344</name>
</gene>
<organism evidence="1 2">
    <name type="scientific">Linderina macrospora</name>
    <dbReference type="NCBI Taxonomy" id="4868"/>
    <lineage>
        <taxon>Eukaryota</taxon>
        <taxon>Fungi</taxon>
        <taxon>Fungi incertae sedis</taxon>
        <taxon>Zoopagomycota</taxon>
        <taxon>Kickxellomycotina</taxon>
        <taxon>Kickxellomycetes</taxon>
        <taxon>Kickxellales</taxon>
        <taxon>Kickxellaceae</taxon>
        <taxon>Linderina</taxon>
    </lineage>
</organism>
<dbReference type="EC" id="3.1.1.89" evidence="1"/>
<accession>A0ACC1IXA9</accession>
<protein>
    <submittedName>
        <fullName evidence="1">Protein phosphatase methylesterase 1</fullName>
        <ecNumber evidence="1">3.1.1.89</ecNumber>
    </submittedName>
</protein>
<dbReference type="EMBL" id="JANBPW010006995">
    <property type="protein sequence ID" value="KAJ1926118.1"/>
    <property type="molecule type" value="Genomic_DNA"/>
</dbReference>
<dbReference type="Proteomes" id="UP001150603">
    <property type="component" value="Unassembled WGS sequence"/>
</dbReference>
<evidence type="ECO:0000313" key="2">
    <source>
        <dbReference type="Proteomes" id="UP001150603"/>
    </source>
</evidence>
<reference evidence="1" key="1">
    <citation type="submission" date="2022-07" db="EMBL/GenBank/DDBJ databases">
        <title>Phylogenomic reconstructions and comparative analyses of Kickxellomycotina fungi.</title>
        <authorList>
            <person name="Reynolds N.K."/>
            <person name="Stajich J.E."/>
            <person name="Barry K."/>
            <person name="Grigoriev I.V."/>
            <person name="Crous P."/>
            <person name="Smith M.E."/>
        </authorList>
    </citation>
    <scope>NUCLEOTIDE SEQUENCE</scope>
    <source>
        <strain evidence="1">NRRL 5244</strain>
    </source>
</reference>
<proteinExistence type="predicted"/>
<sequence>MPLPPLAHNVSDPSKLSPLDWSNYFENKQQLAIGDTTFNVYSSGLTNTGAIFVFHHGAGHSGLTFGLAAKYIFDHCPELCTVVAPDCRNHGDTTGENQENLNLDQMVDDLVNVFERMFPDNTRDIVLVGHSMGGAVVAHVAKSKRLPHILGLALVDIVEGSAMDSLPSIPMFISQRPQSFKTVESAIAWHIDSEAIHNPESARLSVPSLIRRFD</sequence>
<evidence type="ECO:0000313" key="1">
    <source>
        <dbReference type="EMBL" id="KAJ1926118.1"/>
    </source>
</evidence>
<keyword evidence="1" id="KW-0378">Hydrolase</keyword>
<comment type="caution">
    <text evidence="1">The sequence shown here is derived from an EMBL/GenBank/DDBJ whole genome shotgun (WGS) entry which is preliminary data.</text>
</comment>